<sequence length="233" mass="27349">MNRSRHPVEAYYNRDISIHKPGVIPKSSRIISPITSNYHKYDLKQRLYTSKTVESWFANHSSQDRRVVYSFLDTLYKDDRKNENNEQRQKSANPRLSHRINTASNRSSQQRLSQSSHRDSQSSKHDLGEVIQPLESLRPSTSVQEKGIQTSSTVPLPDVNESKSETIQTENSSNNESNINDRRSRRYLSQTWRVINPREDIEPSVRPDTNASAFFQYTKKTFPEYYFIHPHWY</sequence>
<feature type="compositionally biased region" description="Low complexity" evidence="1">
    <location>
        <begin position="104"/>
        <end position="115"/>
    </location>
</feature>
<protein>
    <submittedName>
        <fullName evidence="2">Uncharacterized protein</fullName>
    </submittedName>
</protein>
<dbReference type="EMBL" id="CAJNOT010000448">
    <property type="protein sequence ID" value="CAF0985367.1"/>
    <property type="molecule type" value="Genomic_DNA"/>
</dbReference>
<dbReference type="EMBL" id="CAJOBD010000841">
    <property type="protein sequence ID" value="CAF3726016.1"/>
    <property type="molecule type" value="Genomic_DNA"/>
</dbReference>
<feature type="compositionally biased region" description="Basic and acidic residues" evidence="1">
    <location>
        <begin position="116"/>
        <end position="128"/>
    </location>
</feature>
<proteinExistence type="predicted"/>
<comment type="caution">
    <text evidence="2">The sequence shown here is derived from an EMBL/GenBank/DDBJ whole genome shotgun (WGS) entry which is preliminary data.</text>
</comment>
<feature type="compositionally biased region" description="Polar residues" evidence="1">
    <location>
        <begin position="138"/>
        <end position="154"/>
    </location>
</feature>
<accession>A0A814FQN5</accession>
<evidence type="ECO:0000313" key="2">
    <source>
        <dbReference type="EMBL" id="CAF0985367.1"/>
    </source>
</evidence>
<dbReference type="Proteomes" id="UP000663836">
    <property type="component" value="Unassembled WGS sequence"/>
</dbReference>
<feature type="compositionally biased region" description="Polar residues" evidence="1">
    <location>
        <begin position="90"/>
        <end position="103"/>
    </location>
</feature>
<dbReference type="Proteomes" id="UP000663864">
    <property type="component" value="Unassembled WGS sequence"/>
</dbReference>
<reference evidence="2" key="1">
    <citation type="submission" date="2021-02" db="EMBL/GenBank/DDBJ databases">
        <authorList>
            <person name="Nowell W R."/>
        </authorList>
    </citation>
    <scope>NUCLEOTIDE SEQUENCE</scope>
</reference>
<evidence type="ECO:0000313" key="4">
    <source>
        <dbReference type="Proteomes" id="UP000663864"/>
    </source>
</evidence>
<feature type="compositionally biased region" description="Basic and acidic residues" evidence="1">
    <location>
        <begin position="80"/>
        <end position="89"/>
    </location>
</feature>
<feature type="region of interest" description="Disordered" evidence="1">
    <location>
        <begin position="80"/>
        <end position="182"/>
    </location>
</feature>
<organism evidence="2 4">
    <name type="scientific">Rotaria sordida</name>
    <dbReference type="NCBI Taxonomy" id="392033"/>
    <lineage>
        <taxon>Eukaryota</taxon>
        <taxon>Metazoa</taxon>
        <taxon>Spiralia</taxon>
        <taxon>Gnathifera</taxon>
        <taxon>Rotifera</taxon>
        <taxon>Eurotatoria</taxon>
        <taxon>Bdelloidea</taxon>
        <taxon>Philodinida</taxon>
        <taxon>Philodinidae</taxon>
        <taxon>Rotaria</taxon>
    </lineage>
</organism>
<gene>
    <name evidence="3" type="ORF">JBS370_LOCUS11103</name>
    <name evidence="2" type="ORF">ZHD862_LOCUS11730</name>
</gene>
<name>A0A814FQN5_9BILA</name>
<evidence type="ECO:0000313" key="3">
    <source>
        <dbReference type="EMBL" id="CAF3726016.1"/>
    </source>
</evidence>
<evidence type="ECO:0000256" key="1">
    <source>
        <dbReference type="SAM" id="MobiDB-lite"/>
    </source>
</evidence>
<dbReference type="AlphaFoldDB" id="A0A814FQN5"/>